<evidence type="ECO:0000256" key="15">
    <source>
        <dbReference type="SAM" id="MobiDB-lite"/>
    </source>
</evidence>
<keyword evidence="10" id="KW-0378">Hydrolase</keyword>
<dbReference type="EMBL" id="KE148152">
    <property type="protein sequence ID" value="EPE06710.1"/>
    <property type="molecule type" value="Genomic_DNA"/>
</dbReference>
<dbReference type="HOGENOM" id="CLU_046484_0_2_1"/>
<name>S3D0H4_OPHP1</name>
<feature type="region of interest" description="Disordered" evidence="15">
    <location>
        <begin position="1"/>
        <end position="20"/>
    </location>
</feature>
<keyword evidence="12" id="KW-1133">Transmembrane helix</keyword>
<comment type="similarity">
    <text evidence="3">Belongs to the LCL3 family.</text>
</comment>
<evidence type="ECO:0000256" key="12">
    <source>
        <dbReference type="ARBA" id="ARBA00022989"/>
    </source>
</evidence>
<dbReference type="GO" id="GO:0016787">
    <property type="term" value="F:hydrolase activity"/>
    <property type="evidence" value="ECO:0007669"/>
    <property type="project" value="UniProtKB-KW"/>
</dbReference>
<keyword evidence="6" id="KW-0812">Transmembrane</keyword>
<keyword evidence="13" id="KW-0496">Mitochondrion</keyword>
<dbReference type="eggNOG" id="ENOG502S1U4">
    <property type="taxonomic scope" value="Eukaryota"/>
</dbReference>
<evidence type="ECO:0000256" key="8">
    <source>
        <dbReference type="ARBA" id="ARBA00022723"/>
    </source>
</evidence>
<dbReference type="Gene3D" id="2.40.50.90">
    <property type="match status" value="1"/>
</dbReference>
<keyword evidence="8" id="KW-0479">Metal-binding</keyword>
<protein>
    <recommendedName>
        <fullName evidence="4">Probable endonuclease LCL3</fullName>
    </recommendedName>
    <alternativeName>
        <fullName evidence="5">Probable endonuclease lcl3</fullName>
    </alternativeName>
</protein>
<dbReference type="InterPro" id="IPR035437">
    <property type="entry name" value="SNase_OB-fold_sf"/>
</dbReference>
<dbReference type="PANTHER" id="PTHR12302">
    <property type="entry name" value="EBNA2 BINDING PROTEIN P100"/>
    <property type="match status" value="1"/>
</dbReference>
<dbReference type="GO" id="GO:0016020">
    <property type="term" value="C:membrane"/>
    <property type="evidence" value="ECO:0007669"/>
    <property type="project" value="UniProtKB-SubCell"/>
</dbReference>
<evidence type="ECO:0000256" key="10">
    <source>
        <dbReference type="ARBA" id="ARBA00022801"/>
    </source>
</evidence>
<evidence type="ECO:0000256" key="13">
    <source>
        <dbReference type="ARBA" id="ARBA00023128"/>
    </source>
</evidence>
<keyword evidence="9" id="KW-0255">Endonuclease</keyword>
<dbReference type="OMA" id="LWKDFWR"/>
<feature type="compositionally biased region" description="Low complexity" evidence="15">
    <location>
        <begin position="338"/>
        <end position="365"/>
    </location>
</feature>
<accession>S3D0H4</accession>
<dbReference type="SMART" id="SM00318">
    <property type="entry name" value="SNc"/>
    <property type="match status" value="1"/>
</dbReference>
<feature type="region of interest" description="Disordered" evidence="15">
    <location>
        <begin position="338"/>
        <end position="380"/>
    </location>
</feature>
<keyword evidence="14" id="KW-0472">Membrane</keyword>
<evidence type="ECO:0000256" key="5">
    <source>
        <dbReference type="ARBA" id="ARBA00014651"/>
    </source>
</evidence>
<dbReference type="Pfam" id="PF00565">
    <property type="entry name" value="SNase"/>
    <property type="match status" value="1"/>
</dbReference>
<dbReference type="PANTHER" id="PTHR12302:SF3">
    <property type="entry name" value="SERINE_THREONINE-PROTEIN KINASE 31"/>
    <property type="match status" value="1"/>
</dbReference>
<keyword evidence="7" id="KW-0540">Nuclease</keyword>
<dbReference type="InterPro" id="IPR016071">
    <property type="entry name" value="Staphylococal_nuclease_OB-fold"/>
</dbReference>
<dbReference type="GO" id="GO:0046872">
    <property type="term" value="F:metal ion binding"/>
    <property type="evidence" value="ECO:0007669"/>
    <property type="project" value="UniProtKB-KW"/>
</dbReference>
<reference evidence="17 18" key="1">
    <citation type="journal article" date="2013" name="BMC Genomics">
        <title>The genome and transcriptome of the pine saprophyte Ophiostoma piceae, and a comparison with the bark beetle-associated pine pathogen Grosmannia clavigera.</title>
        <authorList>
            <person name="Haridas S."/>
            <person name="Wang Y."/>
            <person name="Lim L."/>
            <person name="Massoumi Alamouti S."/>
            <person name="Jackman S."/>
            <person name="Docking R."/>
            <person name="Robertson G."/>
            <person name="Birol I."/>
            <person name="Bohlmann J."/>
            <person name="Breuil C."/>
        </authorList>
    </citation>
    <scope>NUCLEOTIDE SEQUENCE [LARGE SCALE GENOMIC DNA]</scope>
    <source>
        <strain evidence="17 18">UAMH 11346</strain>
    </source>
</reference>
<keyword evidence="11" id="KW-0106">Calcium</keyword>
<dbReference type="PROSITE" id="PS50830">
    <property type="entry name" value="TNASE_3"/>
    <property type="match status" value="1"/>
</dbReference>
<dbReference type="FunFam" id="2.40.50.90:FF:000029">
    <property type="entry name" value="Probable endonuclease lcl3"/>
    <property type="match status" value="1"/>
</dbReference>
<evidence type="ECO:0000313" key="17">
    <source>
        <dbReference type="EMBL" id="EPE06710.1"/>
    </source>
</evidence>
<evidence type="ECO:0000256" key="3">
    <source>
        <dbReference type="ARBA" id="ARBA00005435"/>
    </source>
</evidence>
<feature type="region of interest" description="Disordered" evidence="15">
    <location>
        <begin position="279"/>
        <end position="307"/>
    </location>
</feature>
<dbReference type="Proteomes" id="UP000016923">
    <property type="component" value="Unassembled WGS sequence"/>
</dbReference>
<evidence type="ECO:0000256" key="4">
    <source>
        <dbReference type="ARBA" id="ARBA00013404"/>
    </source>
</evidence>
<dbReference type="SUPFAM" id="SSF50199">
    <property type="entry name" value="Staphylococcal nuclease"/>
    <property type="match status" value="1"/>
</dbReference>
<evidence type="ECO:0000256" key="9">
    <source>
        <dbReference type="ARBA" id="ARBA00022759"/>
    </source>
</evidence>
<feature type="domain" description="TNase-like" evidence="16">
    <location>
        <begin position="126"/>
        <end position="285"/>
    </location>
</feature>
<evidence type="ECO:0000259" key="16">
    <source>
        <dbReference type="PROSITE" id="PS50830"/>
    </source>
</evidence>
<keyword evidence="18" id="KW-1185">Reference proteome</keyword>
<evidence type="ECO:0000256" key="6">
    <source>
        <dbReference type="ARBA" id="ARBA00022692"/>
    </source>
</evidence>
<sequence>MPWPSWLGRRNDQEAEAAAAAAAAQAAAEAAAAEEAARRSTTLGSISNFLGIRSSSSASAGASPAPSVAWDESLNKTNWQHYAEPQAWLPPVLAVAAALGFSAFYRSYLRRIPGTNHIQPRFFRRRSLLGKVTSVGDGDNFHLFHTPGGRLAGWGWLRRVPTYRKELKGKTIPVRIAGVDAPEGAHFGRPAQPYSGEALEFLTHYLLGRRVRAYLYRRDQYDRVVARVIVRRFWFFKRDVGVEMLKRGLATCYEAKSGAEFGGRETEYRIAEAKAKARRKGMWSGSPGRANETATASSGLKAGEVETPREYKTRMATMDTASAAPKAAGAAGAVGAAPAAAATPKTPASTTTATPTTPHMPAQAPSHPPPAAGKHPHIKK</sequence>
<dbReference type="GO" id="GO:0005739">
    <property type="term" value="C:mitochondrion"/>
    <property type="evidence" value="ECO:0007669"/>
    <property type="project" value="UniProtKB-SubCell"/>
</dbReference>
<dbReference type="STRING" id="1262450.S3D0H4"/>
<proteinExistence type="inferred from homology"/>
<evidence type="ECO:0000256" key="11">
    <source>
        <dbReference type="ARBA" id="ARBA00022837"/>
    </source>
</evidence>
<dbReference type="GO" id="GO:0004519">
    <property type="term" value="F:endonuclease activity"/>
    <property type="evidence" value="ECO:0007669"/>
    <property type="project" value="UniProtKB-KW"/>
</dbReference>
<dbReference type="VEuPathDB" id="FungiDB:F503_03137"/>
<comment type="subcellular location">
    <subcellularLocation>
        <location evidence="1">Membrane</location>
        <topology evidence="1">Single-pass membrane protein</topology>
    </subcellularLocation>
    <subcellularLocation>
        <location evidence="2">Mitochondrion</location>
    </subcellularLocation>
</comment>
<evidence type="ECO:0000256" key="7">
    <source>
        <dbReference type="ARBA" id="ARBA00022722"/>
    </source>
</evidence>
<evidence type="ECO:0000256" key="1">
    <source>
        <dbReference type="ARBA" id="ARBA00004167"/>
    </source>
</evidence>
<organism evidence="17 18">
    <name type="scientific">Ophiostoma piceae (strain UAMH 11346)</name>
    <name type="common">Sap stain fungus</name>
    <dbReference type="NCBI Taxonomy" id="1262450"/>
    <lineage>
        <taxon>Eukaryota</taxon>
        <taxon>Fungi</taxon>
        <taxon>Dikarya</taxon>
        <taxon>Ascomycota</taxon>
        <taxon>Pezizomycotina</taxon>
        <taxon>Sordariomycetes</taxon>
        <taxon>Sordariomycetidae</taxon>
        <taxon>Ophiostomatales</taxon>
        <taxon>Ophiostomataceae</taxon>
        <taxon>Ophiostoma</taxon>
    </lineage>
</organism>
<gene>
    <name evidence="17" type="ORF">F503_03137</name>
</gene>
<evidence type="ECO:0000313" key="18">
    <source>
        <dbReference type="Proteomes" id="UP000016923"/>
    </source>
</evidence>
<evidence type="ECO:0000256" key="14">
    <source>
        <dbReference type="ARBA" id="ARBA00023136"/>
    </source>
</evidence>
<evidence type="ECO:0000256" key="2">
    <source>
        <dbReference type="ARBA" id="ARBA00004173"/>
    </source>
</evidence>
<dbReference type="AlphaFoldDB" id="S3D0H4"/>
<dbReference type="OrthoDB" id="430293at2759"/>